<evidence type="ECO:0000313" key="3">
    <source>
        <dbReference type="EMBL" id="MBR8829175.1"/>
    </source>
</evidence>
<dbReference type="InterPro" id="IPR025874">
    <property type="entry name" value="DZR"/>
</dbReference>
<sequence>MLICPQCQFENPNTNKFCQGCGTSLIEKVCHQCGTKVNYSAENCPHCGAVTGTFWLALVEQVNLNELIEVEKPSIVLQPPEELTAEVPSSSEESAVAVAKKPSLDLEQEILKALMLETETSDGEEKAEAEDLDDEKNVITELIVQEKEGLNSEAEKKKIVAINSFKFAEEYLDTQQQYRLNQGVEEEIKILRQTENYLLLKTRVGDTNPLQKSRLSSILTQEATLWAEIKETCEDFQGIKEVMVKQMKIPELAVPYLIFQENTPIMPVIHDAWSENNREIVLLSDRSEWQLLSDLLKNEPLASSQIVRYIYEMAKLWQNLSQVSCCQTLLTENNFKIDETLSLCLEQLIPDEPDNPHTLQDLGRMWQNLFMDCKSETQNLSTLFILLENDEIQNIEELCELLRQILEDEEQESKTSETEQYIKVPDSMVFDDVDDEEEMLYSDEADDMPTIVVPMQVLSITEASCTDIGRQRFHNEDFYGIETKSNKQENPQGKKFFVRGLYIVCDGMGGHAAGEVASAMAVQTLARYFQNHWQSEKLPDEATILEGILHANDTIYQVNLENARSGSGRMGTTLVMALVQDTQVAIAHVGDSRAYAISRKSGLEQLTVDHEVGQMEIQRGVESEIAYARPDAYQLTQALGPRSNDYIKPDIKFFELKEDTIFLLCSDGLSDNDIIENNWEIYLEPLISSKANLQQGLEQLIDFANEQNGHDNITGLMIRVKLQPDVSQKPLF</sequence>
<feature type="domain" description="PPM-type phosphatase" evidence="2">
    <location>
        <begin position="461"/>
        <end position="720"/>
    </location>
</feature>
<accession>A0A941GTE8</accession>
<reference evidence="3" key="1">
    <citation type="submission" date="2021-02" db="EMBL/GenBank/DDBJ databases">
        <title>Metagenome analyses of Stigonema ocellatum DSM 106950, Chlorogloea purpurea SAG 13.99 and Gomphosphaeria aponina DSM 107014.</title>
        <authorList>
            <person name="Marter P."/>
            <person name="Huang S."/>
        </authorList>
    </citation>
    <scope>NUCLEOTIDE SEQUENCE</scope>
    <source>
        <strain evidence="3">JP213</strain>
    </source>
</reference>
<dbReference type="InterPro" id="IPR001932">
    <property type="entry name" value="PPM-type_phosphatase-like_dom"/>
</dbReference>
<proteinExistence type="predicted"/>
<protein>
    <submittedName>
        <fullName evidence="3">Serine/threonine phosphatase</fullName>
    </submittedName>
</protein>
<dbReference type="Proteomes" id="UP000767446">
    <property type="component" value="Unassembled WGS sequence"/>
</dbReference>
<name>A0A941GTE8_9CHRO</name>
<organism evidence="3 4">
    <name type="scientific">Gomphosphaeria aponina SAG 52.96 = DSM 107014</name>
    <dbReference type="NCBI Taxonomy" id="1521640"/>
    <lineage>
        <taxon>Bacteria</taxon>
        <taxon>Bacillati</taxon>
        <taxon>Cyanobacteriota</taxon>
        <taxon>Cyanophyceae</taxon>
        <taxon>Oscillatoriophycideae</taxon>
        <taxon>Chroococcales</taxon>
        <taxon>Gomphosphaeriaceae</taxon>
        <taxon>Gomphosphaeria</taxon>
    </lineage>
</organism>
<evidence type="ECO:0000256" key="1">
    <source>
        <dbReference type="SAM" id="Coils"/>
    </source>
</evidence>
<dbReference type="GO" id="GO:0004722">
    <property type="term" value="F:protein serine/threonine phosphatase activity"/>
    <property type="evidence" value="ECO:0007669"/>
    <property type="project" value="InterPro"/>
</dbReference>
<dbReference type="Pfam" id="PF12773">
    <property type="entry name" value="DZR"/>
    <property type="match status" value="1"/>
</dbReference>
<keyword evidence="1" id="KW-0175">Coiled coil</keyword>
<dbReference type="InterPro" id="IPR036457">
    <property type="entry name" value="PPM-type-like_dom_sf"/>
</dbReference>
<dbReference type="InterPro" id="IPR015655">
    <property type="entry name" value="PP2C"/>
</dbReference>
<dbReference type="SMART" id="SM00332">
    <property type="entry name" value="PP2Cc"/>
    <property type="match status" value="1"/>
</dbReference>
<dbReference type="PROSITE" id="PS51746">
    <property type="entry name" value="PPM_2"/>
    <property type="match status" value="1"/>
</dbReference>
<dbReference type="AlphaFoldDB" id="A0A941GTE8"/>
<dbReference type="SMART" id="SM00331">
    <property type="entry name" value="PP2C_SIG"/>
    <property type="match status" value="1"/>
</dbReference>
<gene>
    <name evidence="3" type="ORF">DSM107014_14975</name>
</gene>
<feature type="coiled-coil region" evidence="1">
    <location>
        <begin position="392"/>
        <end position="419"/>
    </location>
</feature>
<dbReference type="Gene3D" id="3.60.40.10">
    <property type="entry name" value="PPM-type phosphatase domain"/>
    <property type="match status" value="1"/>
</dbReference>
<dbReference type="SUPFAM" id="SSF81606">
    <property type="entry name" value="PP2C-like"/>
    <property type="match status" value="1"/>
</dbReference>
<evidence type="ECO:0000313" key="4">
    <source>
        <dbReference type="Proteomes" id="UP000767446"/>
    </source>
</evidence>
<evidence type="ECO:0000259" key="2">
    <source>
        <dbReference type="PROSITE" id="PS51746"/>
    </source>
</evidence>
<dbReference type="EMBL" id="JADQBC010000114">
    <property type="protein sequence ID" value="MBR8829175.1"/>
    <property type="molecule type" value="Genomic_DNA"/>
</dbReference>
<dbReference type="PANTHER" id="PTHR47992">
    <property type="entry name" value="PROTEIN PHOSPHATASE"/>
    <property type="match status" value="1"/>
</dbReference>
<dbReference type="Pfam" id="PF13672">
    <property type="entry name" value="PP2C_2"/>
    <property type="match status" value="1"/>
</dbReference>
<comment type="caution">
    <text evidence="3">The sequence shown here is derived from an EMBL/GenBank/DDBJ whole genome shotgun (WGS) entry which is preliminary data.</text>
</comment>
<dbReference type="CDD" id="cd00143">
    <property type="entry name" value="PP2Cc"/>
    <property type="match status" value="1"/>
</dbReference>
<dbReference type="NCBIfam" id="NF011149">
    <property type="entry name" value="PRK14559.1"/>
    <property type="match status" value="1"/>
</dbReference>